<reference evidence="1" key="1">
    <citation type="submission" date="2020-08" db="EMBL/GenBank/DDBJ databases">
        <title>Genome public.</title>
        <authorList>
            <person name="Liu C."/>
            <person name="Sun Q."/>
        </authorList>
    </citation>
    <scope>NUCLEOTIDE SEQUENCE</scope>
    <source>
        <strain evidence="1">NSJ-50</strain>
    </source>
</reference>
<dbReference type="Proteomes" id="UP000647416">
    <property type="component" value="Unassembled WGS sequence"/>
</dbReference>
<keyword evidence="2" id="KW-1185">Reference proteome</keyword>
<dbReference type="RefSeq" id="WP_178347436.1">
    <property type="nucleotide sequence ID" value="NZ_JACRTE010000014.1"/>
</dbReference>
<dbReference type="GO" id="GO:0005524">
    <property type="term" value="F:ATP binding"/>
    <property type="evidence" value="ECO:0007669"/>
    <property type="project" value="UniProtKB-KW"/>
</dbReference>
<organism evidence="1 2">
    <name type="scientific">Qingrenia yutianensis</name>
    <dbReference type="NCBI Taxonomy" id="2763676"/>
    <lineage>
        <taxon>Bacteria</taxon>
        <taxon>Bacillati</taxon>
        <taxon>Bacillota</taxon>
        <taxon>Clostridia</taxon>
        <taxon>Eubacteriales</taxon>
        <taxon>Oscillospiraceae</taxon>
        <taxon>Qingrenia</taxon>
    </lineage>
</organism>
<keyword evidence="1" id="KW-0067">ATP-binding</keyword>
<protein>
    <submittedName>
        <fullName evidence="1">ATP-binding protein</fullName>
    </submittedName>
</protein>
<evidence type="ECO:0000313" key="1">
    <source>
        <dbReference type="EMBL" id="MBC8597127.1"/>
    </source>
</evidence>
<keyword evidence="1" id="KW-0547">Nucleotide-binding</keyword>
<proteinExistence type="predicted"/>
<dbReference type="SUPFAM" id="SSF52540">
    <property type="entry name" value="P-loop containing nucleoside triphosphate hydrolases"/>
    <property type="match status" value="1"/>
</dbReference>
<dbReference type="InterPro" id="IPR027417">
    <property type="entry name" value="P-loop_NTPase"/>
</dbReference>
<dbReference type="Gene3D" id="3.40.50.300">
    <property type="entry name" value="P-loop containing nucleotide triphosphate hydrolases"/>
    <property type="match status" value="1"/>
</dbReference>
<accession>A0A926FE91</accession>
<gene>
    <name evidence="1" type="ORF">H8706_09635</name>
</gene>
<sequence>MISIVTGHYGSGKTEFALNLALKKKAEGERVTICDLDIVNPYFRTSDVKNFLSEKGINVVASEFASSNVDIPVLPSEILSVFADGGTEAVFDVGGDEDGAVALGGFFNYIKNKEYKMYFVINAMRPMTANEDDILELAHKIEETSRLKITDVVNNTNLAYLTEPSHILNSAELIEKCAEKLGTGVTYISGKKEILDKIPQKNKHFELETFMNLPF</sequence>
<name>A0A926FE91_9FIRM</name>
<evidence type="ECO:0000313" key="2">
    <source>
        <dbReference type="Proteomes" id="UP000647416"/>
    </source>
</evidence>
<dbReference type="AlphaFoldDB" id="A0A926FE91"/>
<dbReference type="EMBL" id="JACRTE010000014">
    <property type="protein sequence ID" value="MBC8597127.1"/>
    <property type="molecule type" value="Genomic_DNA"/>
</dbReference>
<comment type="caution">
    <text evidence="1">The sequence shown here is derived from an EMBL/GenBank/DDBJ whole genome shotgun (WGS) entry which is preliminary data.</text>
</comment>